<name>A0A085VVQ5_9BACT</name>
<protein>
    <recommendedName>
        <fullName evidence="3">N-acetyltransferase domain-containing protein</fullName>
    </recommendedName>
</protein>
<evidence type="ECO:0000313" key="2">
    <source>
        <dbReference type="Proteomes" id="UP000028725"/>
    </source>
</evidence>
<dbReference type="EMBL" id="JMCB01000033">
    <property type="protein sequence ID" value="KFE59518.1"/>
    <property type="molecule type" value="Genomic_DNA"/>
</dbReference>
<reference evidence="1 2" key="1">
    <citation type="submission" date="2014-04" db="EMBL/GenBank/DDBJ databases">
        <title>Genome assembly of Hyalangium minutum DSM 14724.</title>
        <authorList>
            <person name="Sharma G."/>
            <person name="Subramanian S."/>
        </authorList>
    </citation>
    <scope>NUCLEOTIDE SEQUENCE [LARGE SCALE GENOMIC DNA]</scope>
    <source>
        <strain evidence="1 2">DSM 14724</strain>
    </source>
</reference>
<accession>A0A085VVQ5</accession>
<dbReference type="RefSeq" id="WP_044199631.1">
    <property type="nucleotide sequence ID" value="NZ_JMCB01000033.1"/>
</dbReference>
<dbReference type="Proteomes" id="UP000028725">
    <property type="component" value="Unassembled WGS sequence"/>
</dbReference>
<dbReference type="AlphaFoldDB" id="A0A085VVQ5"/>
<comment type="caution">
    <text evidence="1">The sequence shown here is derived from an EMBL/GenBank/DDBJ whole genome shotgun (WGS) entry which is preliminary data.</text>
</comment>
<dbReference type="STRING" id="394096.DB31_6110"/>
<sequence>MLDFLLRLSEMNPAVRMERIRREELTEATLRELHALATRLMAEDLEHFRVHAQANEVVHVFRRVDTGGIVGFQFWRTAPMALPRSRIILGGKLRILPEFRRRGLHLLAGLSFFLENQLRHPRTRFYRLSIPSIFGFVSITEALAEYQMVDPKASGREEAAVRDAFRVLAEESHFRVDPETGLFFVNIYMTPETLGRYPPAFFEKPAARRYASVNPEFRTNGSYVGMWFRFTPANLLSLTRAITRRLLGTEATG</sequence>
<evidence type="ECO:0000313" key="1">
    <source>
        <dbReference type="EMBL" id="KFE59518.1"/>
    </source>
</evidence>
<organism evidence="1 2">
    <name type="scientific">Hyalangium minutum</name>
    <dbReference type="NCBI Taxonomy" id="394096"/>
    <lineage>
        <taxon>Bacteria</taxon>
        <taxon>Pseudomonadati</taxon>
        <taxon>Myxococcota</taxon>
        <taxon>Myxococcia</taxon>
        <taxon>Myxococcales</taxon>
        <taxon>Cystobacterineae</taxon>
        <taxon>Archangiaceae</taxon>
        <taxon>Hyalangium</taxon>
    </lineage>
</organism>
<gene>
    <name evidence="1" type="ORF">DB31_6110</name>
</gene>
<evidence type="ECO:0008006" key="3">
    <source>
        <dbReference type="Google" id="ProtNLM"/>
    </source>
</evidence>
<dbReference type="OrthoDB" id="5512045at2"/>
<proteinExistence type="predicted"/>
<keyword evidence="2" id="KW-1185">Reference proteome</keyword>